<evidence type="ECO:0000313" key="2">
    <source>
        <dbReference type="Proteomes" id="UP000249260"/>
    </source>
</evidence>
<dbReference type="SUPFAM" id="SSF56059">
    <property type="entry name" value="Glutathione synthetase ATP-binding domain-like"/>
    <property type="match status" value="1"/>
</dbReference>
<dbReference type="Gene3D" id="3.30.470.20">
    <property type="entry name" value="ATP-grasp fold, B domain"/>
    <property type="match status" value="1"/>
</dbReference>
<name>A0A328TZI9_9BACL</name>
<comment type="caution">
    <text evidence="1">The sequence shown here is derived from an EMBL/GenBank/DDBJ whole genome shotgun (WGS) entry which is preliminary data.</text>
</comment>
<dbReference type="Pfam" id="PF14398">
    <property type="entry name" value="ATPgrasp_YheCD"/>
    <property type="match status" value="1"/>
</dbReference>
<dbReference type="AlphaFoldDB" id="A0A328TZI9"/>
<dbReference type="EMBL" id="QLUW01000002">
    <property type="protein sequence ID" value="RAP75958.1"/>
    <property type="molecule type" value="Genomic_DNA"/>
</dbReference>
<protein>
    <submittedName>
        <fullName evidence="1">YheC/YheD family protein</fullName>
    </submittedName>
</protein>
<organism evidence="1 2">
    <name type="scientific">Paenibacillus montanisoli</name>
    <dbReference type="NCBI Taxonomy" id="2081970"/>
    <lineage>
        <taxon>Bacteria</taxon>
        <taxon>Bacillati</taxon>
        <taxon>Bacillota</taxon>
        <taxon>Bacilli</taxon>
        <taxon>Bacillales</taxon>
        <taxon>Paenibacillaceae</taxon>
        <taxon>Paenibacillus</taxon>
    </lineage>
</organism>
<accession>A0A328TZI9</accession>
<proteinExistence type="predicted"/>
<keyword evidence="2" id="KW-1185">Reference proteome</keyword>
<dbReference type="InterPro" id="IPR026838">
    <property type="entry name" value="YheC/D"/>
</dbReference>
<evidence type="ECO:0000313" key="1">
    <source>
        <dbReference type="EMBL" id="RAP75958.1"/>
    </source>
</evidence>
<sequence length="245" mass="28343">MDMARYIGSKWRKTVAIRKNKYLTRFVPETARLTKTSLRRQLTRYRMVYVKPEYGRHGNGVMRVEKTSSGYRYQLGNTIRNFAAFDSLFKGITTATKRKRYLVQKGIHLLKHNGRFFDIRVMTQSPAPGKWVTTGMIGRVAAKRKIVTNYHNGGKIVTAERLLRPYTRKVSVKLALLSKLGVLAGRRMSAAFPGVRVIGLDVAIDKSLKPWLLEVNTAPDPYIFRKHPDPRIFRRIMRLARTYNR</sequence>
<reference evidence="1 2" key="1">
    <citation type="submission" date="2018-06" db="EMBL/GenBank/DDBJ databases">
        <title>Paenibacillus montanisoli sp. nov., isolated from mountain area soil.</title>
        <authorList>
            <person name="Wu M."/>
        </authorList>
    </citation>
    <scope>NUCLEOTIDE SEQUENCE [LARGE SCALE GENOMIC DNA]</scope>
    <source>
        <strain evidence="1 2">RA17</strain>
    </source>
</reference>
<dbReference type="Proteomes" id="UP000249260">
    <property type="component" value="Unassembled WGS sequence"/>
</dbReference>
<dbReference type="OrthoDB" id="7869153at2"/>
<gene>
    <name evidence="1" type="ORF">DL346_11055</name>
</gene>